<dbReference type="EMBL" id="MSCM01000001">
    <property type="protein sequence ID" value="PQJ82159.1"/>
    <property type="molecule type" value="Genomic_DNA"/>
</dbReference>
<feature type="domain" description="Response regulatory" evidence="11">
    <location>
        <begin position="829"/>
        <end position="941"/>
    </location>
</feature>
<evidence type="ECO:0000256" key="1">
    <source>
        <dbReference type="ARBA" id="ARBA00000085"/>
    </source>
</evidence>
<dbReference type="InterPro" id="IPR003594">
    <property type="entry name" value="HATPase_dom"/>
</dbReference>
<dbReference type="InterPro" id="IPR001789">
    <property type="entry name" value="Sig_transdc_resp-reg_receiver"/>
</dbReference>
<accession>A0A2S7WX34</accession>
<dbReference type="Pfam" id="PF02518">
    <property type="entry name" value="HATPase_c"/>
    <property type="match status" value="1"/>
</dbReference>
<dbReference type="Gene3D" id="3.30.450.20">
    <property type="entry name" value="PAS domain"/>
    <property type="match status" value="4"/>
</dbReference>
<dbReference type="OrthoDB" id="1419493at2"/>
<evidence type="ECO:0000313" key="15">
    <source>
        <dbReference type="Proteomes" id="UP000239068"/>
    </source>
</evidence>
<dbReference type="SUPFAM" id="SSF47384">
    <property type="entry name" value="Homodimeric domain of signal transducing histidine kinase"/>
    <property type="match status" value="1"/>
</dbReference>
<dbReference type="NCBIfam" id="TIGR00229">
    <property type="entry name" value="sensory_box"/>
    <property type="match status" value="3"/>
</dbReference>
<dbReference type="PRINTS" id="PR00344">
    <property type="entry name" value="BCTRLSENSOR"/>
</dbReference>
<evidence type="ECO:0000256" key="3">
    <source>
        <dbReference type="ARBA" id="ARBA00022553"/>
    </source>
</evidence>
<keyword evidence="7" id="KW-0067">ATP-binding</keyword>
<dbReference type="InterPro" id="IPR005467">
    <property type="entry name" value="His_kinase_dom"/>
</dbReference>
<dbReference type="SUPFAM" id="SSF55874">
    <property type="entry name" value="ATPase domain of HSP90 chaperone/DNA topoisomerase II/histidine kinase"/>
    <property type="match status" value="1"/>
</dbReference>
<dbReference type="Proteomes" id="UP000239068">
    <property type="component" value="Unassembled WGS sequence"/>
</dbReference>
<keyword evidence="15" id="KW-1185">Reference proteome</keyword>
<feature type="domain" description="PAC" evidence="13">
    <location>
        <begin position="528"/>
        <end position="580"/>
    </location>
</feature>
<feature type="domain" description="PAS" evidence="12">
    <location>
        <begin position="158"/>
        <end position="215"/>
    </location>
</feature>
<dbReference type="AlphaFoldDB" id="A0A2S7WX34"/>
<feature type="domain" description="Histidine kinase" evidence="10">
    <location>
        <begin position="593"/>
        <end position="810"/>
    </location>
</feature>
<dbReference type="InterPro" id="IPR000700">
    <property type="entry name" value="PAS-assoc_C"/>
</dbReference>
<proteinExistence type="predicted"/>
<evidence type="ECO:0000256" key="8">
    <source>
        <dbReference type="ARBA" id="ARBA00023012"/>
    </source>
</evidence>
<evidence type="ECO:0000256" key="7">
    <source>
        <dbReference type="ARBA" id="ARBA00022840"/>
    </source>
</evidence>
<sequence length="941" mass="107094">MKSTKKPTYEELEKLIDKLELNDRLKRSEDRFKTLLKAPEDMISIHNLNGKYLYYSGPTYYVKSPEDIVGKTPSELFKKDVSDTLLATFKKVTKTGEGETVEILLDWLGKERWVSQYIYPIKNTAGEVTEMVKICKNIHTRKLAEQEIEIQNKALLESEKAYRGVVEASNDLITVVDGTGKIVFVNHASKKFYGLPPNECLGKLIIDFTHPEDKEYTQTKFIEWETSENNNFDFENKQISVLGIVLETEWSVNVHRKDKKIIKITSIIRDITKQNSTRQKLISANKEIIVKENFEEKQATRIIVAEEQTEEIEERFSLLMRNMEAGIVVHAPDTSIIINNIRASKILKLSNDQLRGKKAIDPSWKFLKSDKTLLPLKEYPVNKIVTCKKSIKNEILGISSSDKEDIVWVSVNGYPALNDNNELTEIVISFIDITEQVEVEEEKLLAILQLKDSDTKLKEAQKLAQVGSWFLDLSNDKRVWSEETFRIWGFDSKKDAPEYDALYKRVHIDDQELFSSSFIKIIKAGTPYDIECRICLPNGEEKSIKAICTPELDDYGKVISLTGTIQDITLQKQLEKAQVKHERLKAMGQMSSSIAHDFNNSLQQMTGNLEIIKFQKGFSNTTIERLNNIEDIIDDVADRVSALQKLGDTENENKNVQLIDFNTLIEEGLNQSRPLWKDDMEKKGLSVTITTDFENIPRFLGNRGELKSVFFNLIKNSIEAMPKGGAIVIKTFTKEKRVYATFTDTGIGMDEETKIKVFEPFFTTKGFELGRGLGMSGVYNTIKKYNGDITITSSGISKGTTFEIVFPVSNEKEATELETTKQKDKTSFNVLWVDDDTSITEDVSDLMELMGHNCDIANNGKNALAYLDKNDCDIVFTDIGMVGMNGWELIAAIRKDFGNEIKIVTVSGWSIDAKTKEEHTIDFVLQKPYTVEKLEKLLLTL</sequence>
<comment type="catalytic activity">
    <reaction evidence="1">
        <text>ATP + protein L-histidine = ADP + protein N-phospho-L-histidine.</text>
        <dbReference type="EC" id="2.7.13.3"/>
    </reaction>
</comment>
<dbReference type="Gene3D" id="1.10.287.130">
    <property type="match status" value="1"/>
</dbReference>
<feature type="modified residue" description="4-aspartylphosphate" evidence="9">
    <location>
        <position position="878"/>
    </location>
</feature>
<dbReference type="PROSITE" id="PS50112">
    <property type="entry name" value="PAS"/>
    <property type="match status" value="1"/>
</dbReference>
<dbReference type="Pfam" id="PF08447">
    <property type="entry name" value="PAS_3"/>
    <property type="match status" value="1"/>
</dbReference>
<dbReference type="InterPro" id="IPR013767">
    <property type="entry name" value="PAS_fold"/>
</dbReference>
<dbReference type="SUPFAM" id="SSF52172">
    <property type="entry name" value="CheY-like"/>
    <property type="match status" value="1"/>
</dbReference>
<dbReference type="GO" id="GO:0005524">
    <property type="term" value="F:ATP binding"/>
    <property type="evidence" value="ECO:0007669"/>
    <property type="project" value="UniProtKB-KW"/>
</dbReference>
<dbReference type="Pfam" id="PF00072">
    <property type="entry name" value="Response_reg"/>
    <property type="match status" value="1"/>
</dbReference>
<dbReference type="InterPro" id="IPR004358">
    <property type="entry name" value="Sig_transdc_His_kin-like_C"/>
</dbReference>
<dbReference type="SUPFAM" id="SSF55785">
    <property type="entry name" value="PYP-like sensor domain (PAS domain)"/>
    <property type="match status" value="4"/>
</dbReference>
<reference evidence="14 15" key="1">
    <citation type="submission" date="2016-12" db="EMBL/GenBank/DDBJ databases">
        <title>Trade-off between light-utilization and light-protection in marine flavobacteria.</title>
        <authorList>
            <person name="Kumagai Y."/>
            <person name="Yoshizawa S."/>
            <person name="Kogure K."/>
            <person name="Iwasaki W."/>
        </authorList>
    </citation>
    <scope>NUCLEOTIDE SEQUENCE [LARGE SCALE GENOMIC DNA]</scope>
    <source>
        <strain evidence="14 15">ATCC 43844</strain>
    </source>
</reference>
<evidence type="ECO:0000259" key="13">
    <source>
        <dbReference type="PROSITE" id="PS50113"/>
    </source>
</evidence>
<keyword evidence="5" id="KW-0547">Nucleotide-binding</keyword>
<gene>
    <name evidence="14" type="ORF">BTO16_06035</name>
</gene>
<evidence type="ECO:0000256" key="5">
    <source>
        <dbReference type="ARBA" id="ARBA00022741"/>
    </source>
</evidence>
<keyword evidence="6 14" id="KW-0418">Kinase</keyword>
<dbReference type="SMART" id="SM00387">
    <property type="entry name" value="HATPase_c"/>
    <property type="match status" value="1"/>
</dbReference>
<evidence type="ECO:0000259" key="12">
    <source>
        <dbReference type="PROSITE" id="PS50112"/>
    </source>
</evidence>
<dbReference type="GO" id="GO:0000155">
    <property type="term" value="F:phosphorelay sensor kinase activity"/>
    <property type="evidence" value="ECO:0007669"/>
    <property type="project" value="InterPro"/>
</dbReference>
<dbReference type="PANTHER" id="PTHR43065:SF46">
    <property type="entry name" value="C4-DICARBOXYLATE TRANSPORT SENSOR PROTEIN DCTB"/>
    <property type="match status" value="1"/>
</dbReference>
<name>A0A2S7WX34_9FLAO</name>
<dbReference type="SMART" id="SM00091">
    <property type="entry name" value="PAS"/>
    <property type="match status" value="4"/>
</dbReference>
<evidence type="ECO:0000256" key="9">
    <source>
        <dbReference type="PROSITE-ProRule" id="PRU00169"/>
    </source>
</evidence>
<dbReference type="SMART" id="SM00086">
    <property type="entry name" value="PAC"/>
    <property type="match status" value="3"/>
</dbReference>
<dbReference type="EC" id="2.7.13.3" evidence="2"/>
<dbReference type="Gene3D" id="3.40.50.2300">
    <property type="match status" value="1"/>
</dbReference>
<dbReference type="PROSITE" id="PS50109">
    <property type="entry name" value="HIS_KIN"/>
    <property type="match status" value="1"/>
</dbReference>
<evidence type="ECO:0000259" key="11">
    <source>
        <dbReference type="PROSITE" id="PS50110"/>
    </source>
</evidence>
<protein>
    <recommendedName>
        <fullName evidence="2">histidine kinase</fullName>
        <ecNumber evidence="2">2.7.13.3</ecNumber>
    </recommendedName>
</protein>
<comment type="caution">
    <text evidence="14">The sequence shown here is derived from an EMBL/GenBank/DDBJ whole genome shotgun (WGS) entry which is preliminary data.</text>
</comment>
<dbReference type="InterPro" id="IPR035965">
    <property type="entry name" value="PAS-like_dom_sf"/>
</dbReference>
<evidence type="ECO:0000256" key="6">
    <source>
        <dbReference type="ARBA" id="ARBA00022777"/>
    </source>
</evidence>
<keyword evidence="4" id="KW-0808">Transferase</keyword>
<dbReference type="Gene3D" id="3.30.565.10">
    <property type="entry name" value="Histidine kinase-like ATPase, C-terminal domain"/>
    <property type="match status" value="1"/>
</dbReference>
<dbReference type="Gene3D" id="2.10.70.100">
    <property type="match status" value="1"/>
</dbReference>
<keyword evidence="8" id="KW-0902">Two-component regulatory system</keyword>
<evidence type="ECO:0000259" key="10">
    <source>
        <dbReference type="PROSITE" id="PS50109"/>
    </source>
</evidence>
<dbReference type="Pfam" id="PF13426">
    <property type="entry name" value="PAS_9"/>
    <property type="match status" value="2"/>
</dbReference>
<dbReference type="InterPro" id="IPR036890">
    <property type="entry name" value="HATPase_C_sf"/>
</dbReference>
<organism evidence="14 15">
    <name type="scientific">Polaribacter glomeratus</name>
    <dbReference type="NCBI Taxonomy" id="102"/>
    <lineage>
        <taxon>Bacteria</taxon>
        <taxon>Pseudomonadati</taxon>
        <taxon>Bacteroidota</taxon>
        <taxon>Flavobacteriia</taxon>
        <taxon>Flavobacteriales</taxon>
        <taxon>Flavobacteriaceae</taxon>
    </lineage>
</organism>
<evidence type="ECO:0000256" key="4">
    <source>
        <dbReference type="ARBA" id="ARBA00022679"/>
    </source>
</evidence>
<dbReference type="InterPro" id="IPR000014">
    <property type="entry name" value="PAS"/>
</dbReference>
<dbReference type="SMART" id="SM00448">
    <property type="entry name" value="REC"/>
    <property type="match status" value="1"/>
</dbReference>
<dbReference type="PROSITE" id="PS50110">
    <property type="entry name" value="RESPONSE_REGULATORY"/>
    <property type="match status" value="1"/>
</dbReference>
<feature type="domain" description="PAC" evidence="13">
    <location>
        <begin position="389"/>
        <end position="445"/>
    </location>
</feature>
<dbReference type="GO" id="GO:0006355">
    <property type="term" value="P:regulation of DNA-templated transcription"/>
    <property type="evidence" value="ECO:0007669"/>
    <property type="project" value="InterPro"/>
</dbReference>
<dbReference type="InterPro" id="IPR036097">
    <property type="entry name" value="HisK_dim/P_sf"/>
</dbReference>
<dbReference type="PANTHER" id="PTHR43065">
    <property type="entry name" value="SENSOR HISTIDINE KINASE"/>
    <property type="match status" value="1"/>
</dbReference>
<dbReference type="InterPro" id="IPR001610">
    <property type="entry name" value="PAC"/>
</dbReference>
<dbReference type="Pfam" id="PF00989">
    <property type="entry name" value="PAS"/>
    <property type="match status" value="1"/>
</dbReference>
<keyword evidence="3 9" id="KW-0597">Phosphoprotein</keyword>
<dbReference type="RefSeq" id="WP_105020730.1">
    <property type="nucleotide sequence ID" value="NZ_MSCM01000001.1"/>
</dbReference>
<evidence type="ECO:0000256" key="2">
    <source>
        <dbReference type="ARBA" id="ARBA00012438"/>
    </source>
</evidence>
<dbReference type="InterPro" id="IPR013655">
    <property type="entry name" value="PAS_fold_3"/>
</dbReference>
<dbReference type="CDD" id="cd00130">
    <property type="entry name" value="PAS"/>
    <property type="match status" value="3"/>
</dbReference>
<evidence type="ECO:0000313" key="14">
    <source>
        <dbReference type="EMBL" id="PQJ82159.1"/>
    </source>
</evidence>
<dbReference type="InterPro" id="IPR011006">
    <property type="entry name" value="CheY-like_superfamily"/>
</dbReference>
<dbReference type="PROSITE" id="PS50113">
    <property type="entry name" value="PAC"/>
    <property type="match status" value="2"/>
</dbReference>